<reference evidence="3 4" key="1">
    <citation type="journal article" date="2020" name="Nat. Commun.">
        <title>Genome of Tripterygium wilfordii and identification of cytochrome P450 involved in triptolide biosynthesis.</title>
        <authorList>
            <person name="Tu L."/>
            <person name="Su P."/>
            <person name="Zhang Z."/>
            <person name="Gao L."/>
            <person name="Wang J."/>
            <person name="Hu T."/>
            <person name="Zhou J."/>
            <person name="Zhang Y."/>
            <person name="Zhao Y."/>
            <person name="Liu Y."/>
            <person name="Song Y."/>
            <person name="Tong Y."/>
            <person name="Lu Y."/>
            <person name="Yang J."/>
            <person name="Xu C."/>
            <person name="Jia M."/>
            <person name="Peters R.J."/>
            <person name="Huang L."/>
            <person name="Gao W."/>
        </authorList>
    </citation>
    <scope>NUCLEOTIDE SEQUENCE [LARGE SCALE GENOMIC DNA]</scope>
    <source>
        <strain evidence="4">cv. XIE 37</strain>
        <tissue evidence="3">Leaf</tissue>
    </source>
</reference>
<dbReference type="EMBL" id="JAAARO010000022">
    <property type="protein sequence ID" value="KAF5726427.1"/>
    <property type="molecule type" value="Genomic_DNA"/>
</dbReference>
<feature type="transmembrane region" description="Helical" evidence="1">
    <location>
        <begin position="7"/>
        <end position="26"/>
    </location>
</feature>
<keyword evidence="1" id="KW-0472">Membrane</keyword>
<keyword evidence="2" id="KW-0732">Signal</keyword>
<keyword evidence="1" id="KW-1133">Transmembrane helix</keyword>
<evidence type="ECO:0000256" key="1">
    <source>
        <dbReference type="SAM" id="Phobius"/>
    </source>
</evidence>
<name>A0A7J7BXS9_TRIWF</name>
<dbReference type="AlphaFoldDB" id="A0A7J7BXS9"/>
<evidence type="ECO:0000313" key="4">
    <source>
        <dbReference type="Proteomes" id="UP000593562"/>
    </source>
</evidence>
<comment type="caution">
    <text evidence="3">The sequence shown here is derived from an EMBL/GenBank/DDBJ whole genome shotgun (WGS) entry which is preliminary data.</text>
</comment>
<dbReference type="Proteomes" id="UP000593562">
    <property type="component" value="Unassembled WGS sequence"/>
</dbReference>
<dbReference type="PANTHER" id="PTHR34558:SF4">
    <property type="entry name" value="TRANSMEMBRANE PROTEIN"/>
    <property type="match status" value="1"/>
</dbReference>
<keyword evidence="1" id="KW-0812">Transmembrane</keyword>
<keyword evidence="4" id="KW-1185">Reference proteome</keyword>
<sequence>MHLSVMARLCVVCLILAEILVVQVLSNSSHGWVVDPCEAVARVDNQIAPTSGAESSSVYGAAEGPDIRRLGKHHAPDKSIAGGEVIIAGFVTAIFAAVFAYIRVTTNRTVTNK</sequence>
<evidence type="ECO:0000313" key="3">
    <source>
        <dbReference type="EMBL" id="KAF5726427.1"/>
    </source>
</evidence>
<evidence type="ECO:0000256" key="2">
    <source>
        <dbReference type="SAM" id="SignalP"/>
    </source>
</evidence>
<gene>
    <name evidence="3" type="ORF">HS088_TW22G00105</name>
</gene>
<dbReference type="PANTHER" id="PTHR34558">
    <property type="entry name" value="EXPRESSED PROTEIN"/>
    <property type="match status" value="1"/>
</dbReference>
<organism evidence="3 4">
    <name type="scientific">Tripterygium wilfordii</name>
    <name type="common">Thunder God vine</name>
    <dbReference type="NCBI Taxonomy" id="458696"/>
    <lineage>
        <taxon>Eukaryota</taxon>
        <taxon>Viridiplantae</taxon>
        <taxon>Streptophyta</taxon>
        <taxon>Embryophyta</taxon>
        <taxon>Tracheophyta</taxon>
        <taxon>Spermatophyta</taxon>
        <taxon>Magnoliopsida</taxon>
        <taxon>eudicotyledons</taxon>
        <taxon>Gunneridae</taxon>
        <taxon>Pentapetalae</taxon>
        <taxon>rosids</taxon>
        <taxon>fabids</taxon>
        <taxon>Celastrales</taxon>
        <taxon>Celastraceae</taxon>
        <taxon>Tripterygium</taxon>
    </lineage>
</organism>
<feature type="transmembrane region" description="Helical" evidence="1">
    <location>
        <begin position="85"/>
        <end position="104"/>
    </location>
</feature>
<protein>
    <submittedName>
        <fullName evidence="3">Uncharacterized protein</fullName>
    </submittedName>
</protein>
<accession>A0A7J7BXS9</accession>
<feature type="signal peptide" evidence="2">
    <location>
        <begin position="1"/>
        <end position="17"/>
    </location>
</feature>
<proteinExistence type="predicted"/>
<dbReference type="InParanoid" id="A0A7J7BXS9"/>
<feature type="chain" id="PRO_5029916212" evidence="2">
    <location>
        <begin position="18"/>
        <end position="113"/>
    </location>
</feature>